<evidence type="ECO:0000313" key="5">
    <source>
        <dbReference type="Proteomes" id="UP001597076"/>
    </source>
</evidence>
<sequence length="219" mass="25204">MSFIAEYTLSNPILYETRETVPEVTVEVEDEQPALKSDSRLTIWARGQENELDRFFRELPHDPSIADFETLATLSERRLFRITLSSEGERGLTYIDAIELGITFLEIKATGTTMEYRAQVPSREALSSYRDRCDERDLPFTLHRLYRTDAEASAKYDLTSRQRDVLHRALERGYFEVPREISAEELAEEFEISSQALSALIRRGQKALVRSTIANDTNT</sequence>
<evidence type="ECO:0000256" key="2">
    <source>
        <dbReference type="ARBA" id="ARBA00023163"/>
    </source>
</evidence>
<evidence type="ECO:0000259" key="3">
    <source>
        <dbReference type="Pfam" id="PF04967"/>
    </source>
</evidence>
<dbReference type="EMBL" id="JBHUDI010000006">
    <property type="protein sequence ID" value="MFD1564139.1"/>
    <property type="molecule type" value="Genomic_DNA"/>
</dbReference>
<dbReference type="Proteomes" id="UP001597076">
    <property type="component" value="Unassembled WGS sequence"/>
</dbReference>
<keyword evidence="1" id="KW-0805">Transcription regulation</keyword>
<keyword evidence="5" id="KW-1185">Reference proteome</keyword>
<dbReference type="RefSeq" id="WP_390287407.1">
    <property type="nucleotide sequence ID" value="NZ_JBHUDI010000006.1"/>
</dbReference>
<dbReference type="InterPro" id="IPR007050">
    <property type="entry name" value="HTH_bacterioopsin"/>
</dbReference>
<name>A0ABD6BH26_9EURY</name>
<proteinExistence type="predicted"/>
<feature type="domain" description="HTH bat-type" evidence="3">
    <location>
        <begin position="158"/>
        <end position="209"/>
    </location>
</feature>
<comment type="caution">
    <text evidence="4">The sequence shown here is derived from an EMBL/GenBank/DDBJ whole genome shotgun (WGS) entry which is preliminary data.</text>
</comment>
<gene>
    <name evidence="4" type="ORF">ACFR99_11320</name>
</gene>
<protein>
    <submittedName>
        <fullName evidence="4">Helix-turn-helix domain-containing protein</fullName>
    </submittedName>
</protein>
<evidence type="ECO:0000313" key="4">
    <source>
        <dbReference type="EMBL" id="MFD1564139.1"/>
    </source>
</evidence>
<dbReference type="PANTHER" id="PTHR34236:SF1">
    <property type="entry name" value="DIMETHYL SULFOXIDE REDUCTASE TRANSCRIPTIONAL ACTIVATOR"/>
    <property type="match status" value="1"/>
</dbReference>
<accession>A0ABD6BH26</accession>
<evidence type="ECO:0000256" key="1">
    <source>
        <dbReference type="ARBA" id="ARBA00023015"/>
    </source>
</evidence>
<dbReference type="PANTHER" id="PTHR34236">
    <property type="entry name" value="DIMETHYL SULFOXIDE REDUCTASE TRANSCRIPTIONAL ACTIVATOR"/>
    <property type="match status" value="1"/>
</dbReference>
<reference evidence="4 5" key="1">
    <citation type="journal article" date="2019" name="Int. J. Syst. Evol. Microbiol.">
        <title>The Global Catalogue of Microorganisms (GCM) 10K type strain sequencing project: providing services to taxonomists for standard genome sequencing and annotation.</title>
        <authorList>
            <consortium name="The Broad Institute Genomics Platform"/>
            <consortium name="The Broad Institute Genome Sequencing Center for Infectious Disease"/>
            <person name="Wu L."/>
            <person name="Ma J."/>
        </authorList>
    </citation>
    <scope>NUCLEOTIDE SEQUENCE [LARGE SCALE GENOMIC DNA]</scope>
    <source>
        <strain evidence="4 5">CGMCC 1.12230</strain>
    </source>
</reference>
<organism evidence="4 5">
    <name type="scientific">Haloarchaeobius amylolyticus</name>
    <dbReference type="NCBI Taxonomy" id="1198296"/>
    <lineage>
        <taxon>Archaea</taxon>
        <taxon>Methanobacteriati</taxon>
        <taxon>Methanobacteriota</taxon>
        <taxon>Stenosarchaea group</taxon>
        <taxon>Halobacteria</taxon>
        <taxon>Halobacteriales</taxon>
        <taxon>Halorubellaceae</taxon>
        <taxon>Haloarchaeobius</taxon>
    </lineage>
</organism>
<dbReference type="Pfam" id="PF04967">
    <property type="entry name" value="HTH_10"/>
    <property type="match status" value="1"/>
</dbReference>
<keyword evidence="2" id="KW-0804">Transcription</keyword>
<dbReference type="AlphaFoldDB" id="A0ABD6BH26"/>